<keyword evidence="2" id="KW-0689">Ribosomal protein</keyword>
<name>A0A1H4BZ60_9FIRM</name>
<dbReference type="AlphaFoldDB" id="A0A1H4BZ60"/>
<organism evidence="2 3">
    <name type="scientific">Eubacterium aggregans</name>
    <dbReference type="NCBI Taxonomy" id="81409"/>
    <lineage>
        <taxon>Bacteria</taxon>
        <taxon>Bacillati</taxon>
        <taxon>Bacillota</taxon>
        <taxon>Clostridia</taxon>
        <taxon>Eubacteriales</taxon>
        <taxon>Eubacteriaceae</taxon>
        <taxon>Eubacterium</taxon>
    </lineage>
</organism>
<dbReference type="GO" id="GO:0016747">
    <property type="term" value="F:acyltransferase activity, transferring groups other than amino-acyl groups"/>
    <property type="evidence" value="ECO:0007669"/>
    <property type="project" value="InterPro"/>
</dbReference>
<sequence length="186" mass="21102">MKDCNLEKKGAEVMMKIRKTTRTDLPELMDLFAEARAFMAEMGNATQWVDGYPSRAQIEEDMERGYSYVCEAQGEILGTFYFPPGPDPTYIRIDGGAWLNDAPYHVIHRIATKGGTTGVASFCLEYCKSLDAHIRIDTHRNNVPMQNFLKKHGFVYCGIIYLENGDERLAYQLISTTTISGTLRKR</sequence>
<reference evidence="2 3" key="1">
    <citation type="submission" date="2016-10" db="EMBL/GenBank/DDBJ databases">
        <authorList>
            <person name="de Groot N.N."/>
        </authorList>
    </citation>
    <scope>NUCLEOTIDE SEQUENCE [LARGE SCALE GENOMIC DNA]</scope>
    <source>
        <strain evidence="2 3">SR12</strain>
    </source>
</reference>
<dbReference type="EMBL" id="FNRK01000013">
    <property type="protein sequence ID" value="SEA53485.1"/>
    <property type="molecule type" value="Genomic_DNA"/>
</dbReference>
<evidence type="ECO:0000313" key="3">
    <source>
        <dbReference type="Proteomes" id="UP000199394"/>
    </source>
</evidence>
<dbReference type="InterPro" id="IPR000182">
    <property type="entry name" value="GNAT_dom"/>
</dbReference>
<gene>
    <name evidence="2" type="ORF">SAMN04515656_1138</name>
</gene>
<proteinExistence type="predicted"/>
<dbReference type="GO" id="GO:0005840">
    <property type="term" value="C:ribosome"/>
    <property type="evidence" value="ECO:0007669"/>
    <property type="project" value="UniProtKB-KW"/>
</dbReference>
<dbReference type="SUPFAM" id="SSF55729">
    <property type="entry name" value="Acyl-CoA N-acyltransferases (Nat)"/>
    <property type="match status" value="1"/>
</dbReference>
<keyword evidence="3" id="KW-1185">Reference proteome</keyword>
<dbReference type="PROSITE" id="PS51186">
    <property type="entry name" value="GNAT"/>
    <property type="match status" value="1"/>
</dbReference>
<accession>A0A1H4BZ60</accession>
<protein>
    <submittedName>
        <fullName evidence="2">Ribosomal protein S18 acetylase RimI</fullName>
    </submittedName>
</protein>
<dbReference type="InterPro" id="IPR016181">
    <property type="entry name" value="Acyl_CoA_acyltransferase"/>
</dbReference>
<dbReference type="Proteomes" id="UP000199394">
    <property type="component" value="Unassembled WGS sequence"/>
</dbReference>
<keyword evidence="2" id="KW-0687">Ribonucleoprotein</keyword>
<dbReference type="STRING" id="81409.SAMN04515656_1138"/>
<dbReference type="RefSeq" id="WP_242911631.1">
    <property type="nucleotide sequence ID" value="NZ_FNRK01000013.1"/>
</dbReference>
<feature type="domain" description="N-acetyltransferase" evidence="1">
    <location>
        <begin position="15"/>
        <end position="178"/>
    </location>
</feature>
<evidence type="ECO:0000313" key="2">
    <source>
        <dbReference type="EMBL" id="SEA53485.1"/>
    </source>
</evidence>
<evidence type="ECO:0000259" key="1">
    <source>
        <dbReference type="PROSITE" id="PS51186"/>
    </source>
</evidence>
<dbReference type="Gene3D" id="3.40.630.30">
    <property type="match status" value="1"/>
</dbReference>